<dbReference type="Gene3D" id="1.20.1270.180">
    <property type="match status" value="1"/>
</dbReference>
<gene>
    <name evidence="4" type="ORF">NK662_05155</name>
</gene>
<keyword evidence="5" id="KW-1185">Reference proteome</keyword>
<protein>
    <submittedName>
        <fullName evidence="4">DUF1311 domain-containing protein</fullName>
    </submittedName>
</protein>
<dbReference type="PANTHER" id="PTHR39176:SF1">
    <property type="entry name" value="PERIPLASMIC PROTEIN"/>
    <property type="match status" value="1"/>
</dbReference>
<evidence type="ECO:0000313" key="5">
    <source>
        <dbReference type="Proteomes" id="UP001156102"/>
    </source>
</evidence>
<organism evidence="4 5">
    <name type="scientific">Ectobacillus ponti</name>
    <dbReference type="NCBI Taxonomy" id="2961894"/>
    <lineage>
        <taxon>Bacteria</taxon>
        <taxon>Bacillati</taxon>
        <taxon>Bacillota</taxon>
        <taxon>Bacilli</taxon>
        <taxon>Bacillales</taxon>
        <taxon>Bacillaceae</taxon>
        <taxon>Ectobacillus</taxon>
    </lineage>
</organism>
<dbReference type="InterPro" id="IPR011990">
    <property type="entry name" value="TPR-like_helical_dom_sf"/>
</dbReference>
<sequence length="304" mass="33973">MKRLAVFLAAGLLVGCGDGTYDKAMEQGKLALADGQYEKAMASFELALKEKPGDKEAKASYEELSLLNKVKGYMGEKKWEDALASAKQLQGEKDLPVNVKKAVEEYMKTAETNQKQQADVAAQVEKLKSLQAQKQYTEALALISSLRQNAAMGDAVAAFTSQIDGVETAINQELSKQQEAEQQAASLKNTYNQKLTEVERSVTTLTNNAPNRTTVEIKETVSAAWQKWDALLNDIYGALKKQLPANEMEQLRGEQRDWIKYRDATAKQESAEFEGGTFEGVQYLSTLERLTRERCYRLVELYMK</sequence>
<name>A0AA41X2V7_9BACI</name>
<dbReference type="PROSITE" id="PS51257">
    <property type="entry name" value="PROKAR_LIPOPROTEIN"/>
    <property type="match status" value="1"/>
</dbReference>
<proteinExistence type="predicted"/>
<dbReference type="AlphaFoldDB" id="A0AA41X2V7"/>
<dbReference type="PROSITE" id="PS50005">
    <property type="entry name" value="TPR"/>
    <property type="match status" value="1"/>
</dbReference>
<evidence type="ECO:0000259" key="3">
    <source>
        <dbReference type="Pfam" id="PF07007"/>
    </source>
</evidence>
<feature type="repeat" description="TPR" evidence="1">
    <location>
        <begin position="21"/>
        <end position="54"/>
    </location>
</feature>
<evidence type="ECO:0000313" key="4">
    <source>
        <dbReference type="EMBL" id="MCP8967926.1"/>
    </source>
</evidence>
<dbReference type="InterPro" id="IPR019734">
    <property type="entry name" value="TPR_rpt"/>
</dbReference>
<dbReference type="PANTHER" id="PTHR39176">
    <property type="entry name" value="PERIPLASMIC PROTEIN-RELATED"/>
    <property type="match status" value="1"/>
</dbReference>
<keyword evidence="1" id="KW-0802">TPR repeat</keyword>
<dbReference type="Pfam" id="PF07007">
    <property type="entry name" value="LprI"/>
    <property type="match status" value="1"/>
</dbReference>
<accession>A0AA41X2V7</accession>
<feature type="domain" description="Lysozyme inhibitor LprI-like N-terminal" evidence="3">
    <location>
        <begin position="210"/>
        <end position="298"/>
    </location>
</feature>
<dbReference type="InterPro" id="IPR009739">
    <property type="entry name" value="LprI-like_N"/>
</dbReference>
<dbReference type="RefSeq" id="WP_254757831.1">
    <property type="nucleotide sequence ID" value="NZ_JANCLT010000002.1"/>
</dbReference>
<dbReference type="EMBL" id="JANCLT010000002">
    <property type="protein sequence ID" value="MCP8967926.1"/>
    <property type="molecule type" value="Genomic_DNA"/>
</dbReference>
<feature type="coiled-coil region" evidence="2">
    <location>
        <begin position="163"/>
        <end position="208"/>
    </location>
</feature>
<reference evidence="4" key="1">
    <citation type="submission" date="2022-07" db="EMBL/GenBank/DDBJ databases">
        <authorList>
            <person name="Li W.-J."/>
            <person name="Deng Q.-Q."/>
        </authorList>
    </citation>
    <scope>NUCLEOTIDE SEQUENCE</scope>
    <source>
        <strain evidence="4">SYSU M60031</strain>
    </source>
</reference>
<comment type="caution">
    <text evidence="4">The sequence shown here is derived from an EMBL/GenBank/DDBJ whole genome shotgun (WGS) entry which is preliminary data.</text>
</comment>
<keyword evidence="2" id="KW-0175">Coiled coil</keyword>
<evidence type="ECO:0000256" key="2">
    <source>
        <dbReference type="SAM" id="Coils"/>
    </source>
</evidence>
<dbReference type="Proteomes" id="UP001156102">
    <property type="component" value="Unassembled WGS sequence"/>
</dbReference>
<dbReference type="SUPFAM" id="SSF48452">
    <property type="entry name" value="TPR-like"/>
    <property type="match status" value="1"/>
</dbReference>
<evidence type="ECO:0000256" key="1">
    <source>
        <dbReference type="PROSITE-ProRule" id="PRU00339"/>
    </source>
</evidence>